<dbReference type="EMBL" id="CP053661">
    <property type="protein sequence ID" value="QKD82066.1"/>
    <property type="molecule type" value="Genomic_DNA"/>
</dbReference>
<dbReference type="AlphaFoldDB" id="A0A6M8BD19"/>
<feature type="region of interest" description="Disordered" evidence="1">
    <location>
        <begin position="15"/>
        <end position="60"/>
    </location>
</feature>
<reference evidence="2 3" key="1">
    <citation type="submission" date="2020-05" db="EMBL/GenBank/DDBJ databases">
        <title>Complete genome sequence of of a novel Thermoleptolyngbya strain isolated from hot springs of Ganzi, Sichuan China.</title>
        <authorList>
            <person name="Tang J."/>
            <person name="Daroch M."/>
            <person name="Li L."/>
            <person name="Waleron K."/>
            <person name="Waleron M."/>
            <person name="Waleron M."/>
        </authorList>
    </citation>
    <scope>NUCLEOTIDE SEQUENCE [LARGE SCALE GENOMIC DNA]</scope>
    <source>
        <strain evidence="2 3">PKUAC-SCTA183</strain>
    </source>
</reference>
<dbReference type="Proteomes" id="UP000505210">
    <property type="component" value="Chromosome"/>
</dbReference>
<evidence type="ECO:0000313" key="2">
    <source>
        <dbReference type="EMBL" id="QKD82066.1"/>
    </source>
</evidence>
<proteinExistence type="predicted"/>
<sequence>MLCAASETDRQTLLRTAWVQTQTPGRDSRQGIARKKLGASGRSPPSPIHSRKLPEDETPP</sequence>
<evidence type="ECO:0000313" key="3">
    <source>
        <dbReference type="Proteomes" id="UP000505210"/>
    </source>
</evidence>
<accession>A0A6M8BD19</accession>
<protein>
    <submittedName>
        <fullName evidence="2">Uncharacterized protein</fullName>
    </submittedName>
</protein>
<feature type="compositionally biased region" description="Polar residues" evidence="1">
    <location>
        <begin position="15"/>
        <end position="25"/>
    </location>
</feature>
<evidence type="ECO:0000256" key="1">
    <source>
        <dbReference type="SAM" id="MobiDB-lite"/>
    </source>
</evidence>
<gene>
    <name evidence="2" type="ORF">HPC62_07515</name>
</gene>
<organism evidence="2 3">
    <name type="scientific">Thermoleptolyngbya sichuanensis A183</name>
    <dbReference type="NCBI Taxonomy" id="2737172"/>
    <lineage>
        <taxon>Bacteria</taxon>
        <taxon>Bacillati</taxon>
        <taxon>Cyanobacteriota</taxon>
        <taxon>Cyanophyceae</taxon>
        <taxon>Oculatellales</taxon>
        <taxon>Oculatellaceae</taxon>
        <taxon>Thermoleptolyngbya</taxon>
        <taxon>Thermoleptolyngbya sichuanensis</taxon>
    </lineage>
</organism>
<name>A0A6M8BD19_9CYAN</name>
<dbReference type="RefSeq" id="WP_172354492.1">
    <property type="nucleotide sequence ID" value="NZ_CP053661.1"/>
</dbReference>
<keyword evidence="3" id="KW-1185">Reference proteome</keyword>
<dbReference type="KEGG" id="theu:HPC62_07515"/>